<reference evidence="2 3" key="1">
    <citation type="submission" date="2023-06" db="EMBL/GenBank/DDBJ databases">
        <title>Campylobacter magnum sp. nov., isolated from cecal contents of domestic pigs (Sus scrofa domesticus).</title>
        <authorList>
            <person name="Papic B."/>
            <person name="Gruntar I."/>
        </authorList>
    </citation>
    <scope>NUCLEOTIDE SEQUENCE [LARGE SCALE GENOMIC DNA]</scope>
    <source>
        <strain evidence="3">34484-21</strain>
    </source>
</reference>
<dbReference type="Proteomes" id="UP001171111">
    <property type="component" value="Unassembled WGS sequence"/>
</dbReference>
<sequence>MKYFILNQIASFLEQNAYKISSIWRSSDLCVNLEFQGKNGAKPFTLCFDMSKSDSSIYSAKKGANKEYKAPFDVLAKKRFLNAKITSAKTLPNNRILEFATTQQGSYKELKSKLIFEFTGRFTNVIITDEHSVVLGALHLFKNTKRDVVVGKVLPNLEFHEIKEAPSDEIKDFYEFFDNEARRIKNKALSTLKQSKIASVDKKIANINALLEKLPKKEEIESLCAKNLAKANALKANLFKIKDYEREFCLDGLSFSTDKPAREALDELFKSAKKLRQKAANISLEEQNLNEKKDFLLGLKTAILAESEAENLEVLAPKKRAAKKSVHSDFCQDFYKGEYKISVGKNEKGNAWLLENAKKDDVWFHLQGYKGAHVIIKSNKQKLNDEIIAFASRMCVLFSGHTRGSFQVDFTKRSNLKVVSGAFVNYVDYNTVGVKI</sequence>
<dbReference type="Gene3D" id="2.30.310.10">
    <property type="entry name" value="ibrinogen binding protein from staphylococcus aureus domain"/>
    <property type="match status" value="1"/>
</dbReference>
<dbReference type="EMBL" id="JAULJQ010000011">
    <property type="protein sequence ID" value="MDO2410056.1"/>
    <property type="molecule type" value="Genomic_DNA"/>
</dbReference>
<dbReference type="PANTHER" id="PTHR15239:SF6">
    <property type="entry name" value="RIBOSOME QUALITY CONTROL COMPLEX SUBUNIT NEMF"/>
    <property type="match status" value="1"/>
</dbReference>
<accession>A0ABT8T8I4</accession>
<evidence type="ECO:0000313" key="3">
    <source>
        <dbReference type="Proteomes" id="UP001171111"/>
    </source>
</evidence>
<keyword evidence="1" id="KW-0175">Coiled coil</keyword>
<dbReference type="InterPro" id="IPR051608">
    <property type="entry name" value="RQC_Subunit_NEMF"/>
</dbReference>
<name>A0ABT8T8I4_9BACT</name>
<keyword evidence="3" id="KW-1185">Reference proteome</keyword>
<comment type="caution">
    <text evidence="2">The sequence shown here is derived from an EMBL/GenBank/DDBJ whole genome shotgun (WGS) entry which is preliminary data.</text>
</comment>
<protein>
    <submittedName>
        <fullName evidence="2">NFACT family protein</fullName>
    </submittedName>
</protein>
<gene>
    <name evidence="2" type="ORF">Q2362_08155</name>
</gene>
<proteinExistence type="predicted"/>
<feature type="coiled-coil region" evidence="1">
    <location>
        <begin position="265"/>
        <end position="292"/>
    </location>
</feature>
<dbReference type="PANTHER" id="PTHR15239">
    <property type="entry name" value="NUCLEAR EXPORT MEDIATOR FACTOR NEMF"/>
    <property type="match status" value="1"/>
</dbReference>
<evidence type="ECO:0000313" key="2">
    <source>
        <dbReference type="EMBL" id="MDO2410056.1"/>
    </source>
</evidence>
<evidence type="ECO:0000256" key="1">
    <source>
        <dbReference type="SAM" id="Coils"/>
    </source>
</evidence>
<dbReference type="RefSeq" id="WP_302244838.1">
    <property type="nucleotide sequence ID" value="NZ_JAULJQ010000011.1"/>
</dbReference>
<organism evidence="2 3">
    <name type="scientific">Campylobacter magnus</name>
    <dbReference type="NCBI Taxonomy" id="3026462"/>
    <lineage>
        <taxon>Bacteria</taxon>
        <taxon>Pseudomonadati</taxon>
        <taxon>Campylobacterota</taxon>
        <taxon>Epsilonproteobacteria</taxon>
        <taxon>Campylobacterales</taxon>
        <taxon>Campylobacteraceae</taxon>
        <taxon>Campylobacter</taxon>
    </lineage>
</organism>